<dbReference type="InterPro" id="IPR011006">
    <property type="entry name" value="CheY-like_superfamily"/>
</dbReference>
<reference evidence="3 4" key="1">
    <citation type="submission" date="2018-11" db="EMBL/GenBank/DDBJ databases">
        <authorList>
            <person name="Mardanov A.V."/>
            <person name="Ravin N.V."/>
            <person name="Dedysh S.N."/>
        </authorList>
    </citation>
    <scope>NUCLEOTIDE SEQUENCE [LARGE SCALE GENOMIC DNA]</scope>
    <source>
        <strain evidence="3 4">AF10</strain>
    </source>
</reference>
<dbReference type="InterPro" id="IPR052048">
    <property type="entry name" value="ST_Response_Regulator"/>
</dbReference>
<keyword evidence="3" id="KW-0675">Receptor</keyword>
<evidence type="ECO:0000313" key="3">
    <source>
        <dbReference type="EMBL" id="RXH58631.1"/>
    </source>
</evidence>
<proteinExistence type="predicted"/>
<dbReference type="Pfam" id="PF00072">
    <property type="entry name" value="Response_reg"/>
    <property type="match status" value="1"/>
</dbReference>
<dbReference type="SMART" id="SM00448">
    <property type="entry name" value="REC"/>
    <property type="match status" value="1"/>
</dbReference>
<reference evidence="4" key="2">
    <citation type="submission" date="2019-02" db="EMBL/GenBank/DDBJ databases">
        <title>Granulicella sibirica sp. nov., a psychrotolerant acidobacterium isolated from an organic soil layer in forested tundra, West Siberia.</title>
        <authorList>
            <person name="Oshkin I.Y."/>
            <person name="Kulichevskaya I.S."/>
            <person name="Rijpstra W.I.C."/>
            <person name="Sinninghe Damste J.S."/>
            <person name="Rakitin A.L."/>
            <person name="Ravin N.V."/>
            <person name="Dedysh S.N."/>
        </authorList>
    </citation>
    <scope>NUCLEOTIDE SEQUENCE [LARGE SCALE GENOMIC DNA]</scope>
    <source>
        <strain evidence="4">AF10</strain>
    </source>
</reference>
<accession>A0A4Q0TAG0</accession>
<dbReference type="OrthoDB" id="9790669at2"/>
<organism evidence="3 4">
    <name type="scientific">Granulicella sibirica</name>
    <dbReference type="NCBI Taxonomy" id="2479048"/>
    <lineage>
        <taxon>Bacteria</taxon>
        <taxon>Pseudomonadati</taxon>
        <taxon>Acidobacteriota</taxon>
        <taxon>Terriglobia</taxon>
        <taxon>Terriglobales</taxon>
        <taxon>Acidobacteriaceae</taxon>
        <taxon>Granulicella</taxon>
    </lineage>
</organism>
<evidence type="ECO:0000256" key="1">
    <source>
        <dbReference type="PROSITE-ProRule" id="PRU00169"/>
    </source>
</evidence>
<dbReference type="InterPro" id="IPR001789">
    <property type="entry name" value="Sig_transdc_resp-reg_receiver"/>
</dbReference>
<evidence type="ECO:0000313" key="4">
    <source>
        <dbReference type="Proteomes" id="UP000289437"/>
    </source>
</evidence>
<feature type="domain" description="Response regulatory" evidence="2">
    <location>
        <begin position="4"/>
        <end position="123"/>
    </location>
</feature>
<feature type="modified residue" description="4-aspartylphosphate" evidence="1">
    <location>
        <position position="56"/>
    </location>
</feature>
<gene>
    <name evidence="3" type="ORF">GRAN_1941</name>
</gene>
<dbReference type="AlphaFoldDB" id="A0A4Q0TAG0"/>
<dbReference type="RefSeq" id="WP_128912594.1">
    <property type="nucleotide sequence ID" value="NZ_RDSM01000001.1"/>
</dbReference>
<dbReference type="SUPFAM" id="SSF52172">
    <property type="entry name" value="CheY-like"/>
    <property type="match status" value="1"/>
</dbReference>
<sequence>MSGTVLVVDDSVMMRKVVLRTLKMAGVEFDNILEAGDGQEALGLLRENVVNLIMCDINMPVMSGLELLQKIKEEKLAPGVPIVMVTTEGSEPQVRQAILAGARGYIRKPFTVEHIENNVKPLLVA</sequence>
<dbReference type="Proteomes" id="UP000289437">
    <property type="component" value="Unassembled WGS sequence"/>
</dbReference>
<evidence type="ECO:0000259" key="2">
    <source>
        <dbReference type="PROSITE" id="PS50110"/>
    </source>
</evidence>
<dbReference type="PANTHER" id="PTHR43228:SF1">
    <property type="entry name" value="TWO-COMPONENT RESPONSE REGULATOR ARR22"/>
    <property type="match status" value="1"/>
</dbReference>
<dbReference type="PROSITE" id="PS50110">
    <property type="entry name" value="RESPONSE_REGULATORY"/>
    <property type="match status" value="1"/>
</dbReference>
<comment type="caution">
    <text evidence="3">The sequence shown here is derived from an EMBL/GenBank/DDBJ whole genome shotgun (WGS) entry which is preliminary data.</text>
</comment>
<dbReference type="PANTHER" id="PTHR43228">
    <property type="entry name" value="TWO-COMPONENT RESPONSE REGULATOR"/>
    <property type="match status" value="1"/>
</dbReference>
<keyword evidence="1" id="KW-0597">Phosphoprotein</keyword>
<dbReference type="EMBL" id="RDSM01000001">
    <property type="protein sequence ID" value="RXH58631.1"/>
    <property type="molecule type" value="Genomic_DNA"/>
</dbReference>
<name>A0A4Q0TAG0_9BACT</name>
<keyword evidence="4" id="KW-1185">Reference proteome</keyword>
<dbReference type="GO" id="GO:0000160">
    <property type="term" value="P:phosphorelay signal transduction system"/>
    <property type="evidence" value="ECO:0007669"/>
    <property type="project" value="InterPro"/>
</dbReference>
<protein>
    <submittedName>
        <fullName evidence="3">Chemotaxis regulator-transmits chemoreceptor signals to flagelllar motor components CheY</fullName>
    </submittedName>
</protein>
<dbReference type="Gene3D" id="3.40.50.2300">
    <property type="match status" value="1"/>
</dbReference>